<dbReference type="RefSeq" id="WP_111362145.1">
    <property type="nucleotide sequence ID" value="NZ_VINQ01000001.1"/>
</dbReference>
<dbReference type="SUPFAM" id="SSF51294">
    <property type="entry name" value="Hedgehog/intein (Hint) domain"/>
    <property type="match status" value="1"/>
</dbReference>
<feature type="region of interest" description="Disordered" evidence="1">
    <location>
        <begin position="1"/>
        <end position="24"/>
    </location>
</feature>
<dbReference type="Proteomes" id="UP000325291">
    <property type="component" value="Unassembled WGS sequence"/>
</dbReference>
<dbReference type="EMBL" id="VINQ01000001">
    <property type="protein sequence ID" value="KAA0920829.1"/>
    <property type="molecule type" value="Genomic_DNA"/>
</dbReference>
<evidence type="ECO:0000313" key="3">
    <source>
        <dbReference type="EMBL" id="KAA0920829.1"/>
    </source>
</evidence>
<proteinExistence type="predicted"/>
<evidence type="ECO:0000256" key="1">
    <source>
        <dbReference type="SAM" id="MobiDB-lite"/>
    </source>
</evidence>
<dbReference type="AlphaFoldDB" id="A0A5A9ZUI2"/>
<sequence>MTQIPKGSFAASPRVDDPERTSISNGFPIGSTILTLDGALPVEHLSPGDRIITRNRGMVLLHGLKARRARVETVQIAAGSLGQGVPAADILIPADQRVLLRDWRAEALFGREQALVAARDLVDGEFIRRGPVRDLRLFDLIFDAPHILYVDGLELSCEPPEPLRRAA</sequence>
<organism evidence="3 4">
    <name type="scientific">Aquicoccus porphyridii</name>
    <dbReference type="NCBI Taxonomy" id="1852029"/>
    <lineage>
        <taxon>Bacteria</taxon>
        <taxon>Pseudomonadati</taxon>
        <taxon>Pseudomonadota</taxon>
        <taxon>Alphaproteobacteria</taxon>
        <taxon>Rhodobacterales</taxon>
        <taxon>Paracoccaceae</taxon>
        <taxon>Aquicoccus</taxon>
    </lineage>
</organism>
<dbReference type="Pfam" id="PF13403">
    <property type="entry name" value="Hint_2"/>
    <property type="match status" value="1"/>
</dbReference>
<dbReference type="InterPro" id="IPR028992">
    <property type="entry name" value="Hedgehog/Intein_dom"/>
</dbReference>
<protein>
    <recommendedName>
        <fullName evidence="2">Hedgehog/Intein (Hint) domain-containing protein</fullName>
    </recommendedName>
</protein>
<comment type="caution">
    <text evidence="3">The sequence shown here is derived from an EMBL/GenBank/DDBJ whole genome shotgun (WGS) entry which is preliminary data.</text>
</comment>
<evidence type="ECO:0000259" key="2">
    <source>
        <dbReference type="Pfam" id="PF13403"/>
    </source>
</evidence>
<evidence type="ECO:0000313" key="4">
    <source>
        <dbReference type="Proteomes" id="UP000325291"/>
    </source>
</evidence>
<dbReference type="InterPro" id="IPR036844">
    <property type="entry name" value="Hint_dom_sf"/>
</dbReference>
<name>A0A5A9ZUI2_9RHOB</name>
<keyword evidence="4" id="KW-1185">Reference proteome</keyword>
<reference evidence="3 4" key="1">
    <citation type="submission" date="2019-07" db="EMBL/GenBank/DDBJ databases">
        <title>Aquicoccus porphyridii gen. nov., sp. nov., isolated from a small marine red alga, Porphyridium marinum.</title>
        <authorList>
            <person name="Liu L."/>
        </authorList>
    </citation>
    <scope>NUCLEOTIDE SEQUENCE [LARGE SCALE GENOMIC DNA]</scope>
    <source>
        <strain evidence="3 4">L1 8-17</strain>
    </source>
</reference>
<accession>A0A5A9ZUI2</accession>
<feature type="domain" description="Hedgehog/Intein (Hint)" evidence="2">
    <location>
        <begin position="27"/>
        <end position="154"/>
    </location>
</feature>
<gene>
    <name evidence="3" type="ORF">FLO80_01235</name>
</gene>